<evidence type="ECO:0000256" key="3">
    <source>
        <dbReference type="ARBA" id="ARBA00023125"/>
    </source>
</evidence>
<dbReference type="GO" id="GO:0030261">
    <property type="term" value="P:chromosome condensation"/>
    <property type="evidence" value="ECO:0007669"/>
    <property type="project" value="UniProtKB-KW"/>
</dbReference>
<name>A0A7W8FYF0_9FIRM</name>
<evidence type="ECO:0000313" key="6">
    <source>
        <dbReference type="Proteomes" id="UP000521313"/>
    </source>
</evidence>
<keyword evidence="2" id="KW-0226">DNA condensation</keyword>
<evidence type="ECO:0000313" key="5">
    <source>
        <dbReference type="EMBL" id="MBB5185366.1"/>
    </source>
</evidence>
<protein>
    <submittedName>
        <fullName evidence="5">DNA-binding protein HU-beta</fullName>
    </submittedName>
</protein>
<proteinExistence type="inferred from homology"/>
<dbReference type="GO" id="GO:0003677">
    <property type="term" value="F:DNA binding"/>
    <property type="evidence" value="ECO:0007669"/>
    <property type="project" value="UniProtKB-KW"/>
</dbReference>
<gene>
    <name evidence="5" type="ORF">HNQ43_001420</name>
</gene>
<dbReference type="InterPro" id="IPR010992">
    <property type="entry name" value="IHF-like_DNA-bd_dom_sf"/>
</dbReference>
<dbReference type="Gene3D" id="4.10.520.10">
    <property type="entry name" value="IHF-like DNA-binding proteins"/>
    <property type="match status" value="1"/>
</dbReference>
<accession>A0A7W8FYF0</accession>
<comment type="caution">
    <text evidence="5">The sequence shown here is derived from an EMBL/GenBank/DDBJ whole genome shotgun (WGS) entry which is preliminary data.</text>
</comment>
<dbReference type="RefSeq" id="WP_183376258.1">
    <property type="nucleotide sequence ID" value="NZ_CAWVLV010000023.1"/>
</dbReference>
<dbReference type="InterPro" id="IPR000119">
    <property type="entry name" value="Hist_DNA-bd"/>
</dbReference>
<reference evidence="5 6" key="1">
    <citation type="submission" date="2020-08" db="EMBL/GenBank/DDBJ databases">
        <title>Genomic Encyclopedia of Type Strains, Phase IV (KMG-IV): sequencing the most valuable type-strain genomes for metagenomic binning, comparative biology and taxonomic classification.</title>
        <authorList>
            <person name="Goeker M."/>
        </authorList>
    </citation>
    <scope>NUCLEOTIDE SEQUENCE [LARGE SCALE GENOMIC DNA]</scope>
    <source>
        <strain evidence="5 6">DSM 26963</strain>
    </source>
</reference>
<dbReference type="PRINTS" id="PR01727">
    <property type="entry name" value="DNABINDINGHU"/>
</dbReference>
<dbReference type="Pfam" id="PF00216">
    <property type="entry name" value="Bac_DNA_binding"/>
    <property type="match status" value="1"/>
</dbReference>
<dbReference type="PANTHER" id="PTHR33175">
    <property type="entry name" value="DNA-BINDING PROTEIN HU"/>
    <property type="match status" value="1"/>
</dbReference>
<dbReference type="Proteomes" id="UP000521313">
    <property type="component" value="Unassembled WGS sequence"/>
</dbReference>
<dbReference type="EMBL" id="JACHHD010000014">
    <property type="protein sequence ID" value="MBB5185366.1"/>
    <property type="molecule type" value="Genomic_DNA"/>
</dbReference>
<dbReference type="GO" id="GO:0030527">
    <property type="term" value="F:structural constituent of chromatin"/>
    <property type="evidence" value="ECO:0007669"/>
    <property type="project" value="InterPro"/>
</dbReference>
<evidence type="ECO:0000256" key="4">
    <source>
        <dbReference type="RuleBase" id="RU003939"/>
    </source>
</evidence>
<keyword evidence="3 5" id="KW-0238">DNA-binding</keyword>
<sequence length="94" mass="10317">MLEILTKKDLIEAVKDAQATTIADATVAVNTVLEEITKALSEGEKVSISDFGIFQITERAARKGINPMTKEEIDIPASKVVKFKSAKKLKEQIQ</sequence>
<evidence type="ECO:0000256" key="2">
    <source>
        <dbReference type="ARBA" id="ARBA00023067"/>
    </source>
</evidence>
<dbReference type="PANTHER" id="PTHR33175:SF3">
    <property type="entry name" value="DNA-BINDING PROTEIN HU-BETA"/>
    <property type="match status" value="1"/>
</dbReference>
<comment type="similarity">
    <text evidence="1 4">Belongs to the bacterial histone-like protein family.</text>
</comment>
<dbReference type="SUPFAM" id="SSF47729">
    <property type="entry name" value="IHF-like DNA-binding proteins"/>
    <property type="match status" value="1"/>
</dbReference>
<dbReference type="SMART" id="SM00411">
    <property type="entry name" value="BHL"/>
    <property type="match status" value="1"/>
</dbReference>
<dbReference type="CDD" id="cd13831">
    <property type="entry name" value="HU"/>
    <property type="match status" value="1"/>
</dbReference>
<dbReference type="AlphaFoldDB" id="A0A7W8FYF0"/>
<evidence type="ECO:0000256" key="1">
    <source>
        <dbReference type="ARBA" id="ARBA00010529"/>
    </source>
</evidence>
<organism evidence="5 6">
    <name type="scientific">Faecalicoccus acidiformans</name>
    <dbReference type="NCBI Taxonomy" id="915173"/>
    <lineage>
        <taxon>Bacteria</taxon>
        <taxon>Bacillati</taxon>
        <taxon>Bacillota</taxon>
        <taxon>Erysipelotrichia</taxon>
        <taxon>Erysipelotrichales</taxon>
        <taxon>Erysipelotrichaceae</taxon>
        <taxon>Faecalicoccus</taxon>
    </lineage>
</organism>